<sequence>MVSLKGEHIYLRALEPEDLNLVYDIENDMGFWELSDAQAPYSQFVIKQYLEHAKTDIYEAKQLRLVICSNADEPLGLIDLFDFDFKNKRAGVGIIIKDIKNRNKGFGAEAIELLSEYSFKVLHLHQLYANIDCNNSNSLKLFMGQGFTEVGIKKDWRFDGKAYHHVYLLQKIMT</sequence>
<dbReference type="InterPro" id="IPR016181">
    <property type="entry name" value="Acyl_CoA_acyltransferase"/>
</dbReference>
<evidence type="ECO:0000313" key="3">
    <source>
        <dbReference type="Proteomes" id="UP000676776"/>
    </source>
</evidence>
<evidence type="ECO:0000259" key="1">
    <source>
        <dbReference type="PROSITE" id="PS51186"/>
    </source>
</evidence>
<dbReference type="InterPro" id="IPR000182">
    <property type="entry name" value="GNAT_dom"/>
</dbReference>
<feature type="domain" description="N-acetyltransferase" evidence="1">
    <location>
        <begin position="9"/>
        <end position="170"/>
    </location>
</feature>
<reference evidence="2 3" key="1">
    <citation type="submission" date="2021-03" db="EMBL/GenBank/DDBJ databases">
        <title>Winogradskyella sp. nov., isolated from costal sediment.</title>
        <authorList>
            <person name="Gao C."/>
        </authorList>
    </citation>
    <scope>NUCLEOTIDE SEQUENCE [LARGE SCALE GENOMIC DNA]</scope>
    <source>
        <strain evidence="2 3">DF17</strain>
    </source>
</reference>
<gene>
    <name evidence="2" type="ORF">J4050_11275</name>
</gene>
<dbReference type="PANTHER" id="PTHR43415:SF3">
    <property type="entry name" value="GNAT-FAMILY ACETYLTRANSFERASE"/>
    <property type="match status" value="1"/>
</dbReference>
<organism evidence="2 3">
    <name type="scientific">Winogradskyella pelagia</name>
    <dbReference type="NCBI Taxonomy" id="2819984"/>
    <lineage>
        <taxon>Bacteria</taxon>
        <taxon>Pseudomonadati</taxon>
        <taxon>Bacteroidota</taxon>
        <taxon>Flavobacteriia</taxon>
        <taxon>Flavobacteriales</taxon>
        <taxon>Flavobacteriaceae</taxon>
        <taxon>Winogradskyella</taxon>
    </lineage>
</organism>
<dbReference type="Gene3D" id="3.40.630.30">
    <property type="match status" value="1"/>
</dbReference>
<comment type="caution">
    <text evidence="2">The sequence shown here is derived from an EMBL/GenBank/DDBJ whole genome shotgun (WGS) entry which is preliminary data.</text>
</comment>
<name>A0ABS3T3L0_9FLAO</name>
<dbReference type="PANTHER" id="PTHR43415">
    <property type="entry name" value="SPERMIDINE N(1)-ACETYLTRANSFERASE"/>
    <property type="match status" value="1"/>
</dbReference>
<dbReference type="RefSeq" id="WP_208154692.1">
    <property type="nucleotide sequence ID" value="NZ_JAGEVF010000009.1"/>
</dbReference>
<accession>A0ABS3T3L0</accession>
<dbReference type="Proteomes" id="UP000676776">
    <property type="component" value="Unassembled WGS sequence"/>
</dbReference>
<protein>
    <submittedName>
        <fullName evidence="2">GNAT family N-acetyltransferase</fullName>
    </submittedName>
</protein>
<dbReference type="EMBL" id="JAGEVF010000009">
    <property type="protein sequence ID" value="MBO3117332.1"/>
    <property type="molecule type" value="Genomic_DNA"/>
</dbReference>
<dbReference type="SUPFAM" id="SSF55729">
    <property type="entry name" value="Acyl-CoA N-acyltransferases (Nat)"/>
    <property type="match status" value="1"/>
</dbReference>
<evidence type="ECO:0000313" key="2">
    <source>
        <dbReference type="EMBL" id="MBO3117332.1"/>
    </source>
</evidence>
<proteinExistence type="predicted"/>
<dbReference type="PROSITE" id="PS51186">
    <property type="entry name" value="GNAT"/>
    <property type="match status" value="1"/>
</dbReference>
<dbReference type="Pfam" id="PF13302">
    <property type="entry name" value="Acetyltransf_3"/>
    <property type="match status" value="1"/>
</dbReference>
<keyword evidence="3" id="KW-1185">Reference proteome</keyword>